<feature type="compositionally biased region" description="Acidic residues" evidence="5">
    <location>
        <begin position="412"/>
        <end position="439"/>
    </location>
</feature>
<dbReference type="PANTHER" id="PTHR46462">
    <property type="entry name" value="UPSET, ISOFORM A"/>
    <property type="match status" value="1"/>
</dbReference>
<dbReference type="CDD" id="cd10529">
    <property type="entry name" value="SET_SETD5-like"/>
    <property type="match status" value="1"/>
</dbReference>
<dbReference type="SMART" id="SM00317">
    <property type="entry name" value="SET"/>
    <property type="match status" value="1"/>
</dbReference>
<dbReference type="GO" id="GO:0006325">
    <property type="term" value="P:chromatin organization"/>
    <property type="evidence" value="ECO:0007669"/>
    <property type="project" value="UniProtKB-KW"/>
</dbReference>
<keyword evidence="4" id="KW-0156">Chromatin regulator</keyword>
<protein>
    <submittedName>
        <fullName evidence="7">DgyrCDS13089</fullName>
    </submittedName>
</protein>
<accession>A0A7I8W9L1</accession>
<evidence type="ECO:0000256" key="2">
    <source>
        <dbReference type="ARBA" id="ARBA00022771"/>
    </source>
</evidence>
<dbReference type="OrthoDB" id="1928087at2759"/>
<feature type="compositionally biased region" description="Polar residues" evidence="5">
    <location>
        <begin position="733"/>
        <end position="742"/>
    </location>
</feature>
<keyword evidence="1" id="KW-0479">Metal-binding</keyword>
<dbReference type="PROSITE" id="PS50280">
    <property type="entry name" value="SET"/>
    <property type="match status" value="1"/>
</dbReference>
<dbReference type="PROSITE" id="PS01359">
    <property type="entry name" value="ZF_PHD_1"/>
    <property type="match status" value="1"/>
</dbReference>
<dbReference type="InterPro" id="IPR001214">
    <property type="entry name" value="SET_dom"/>
</dbReference>
<evidence type="ECO:0000256" key="5">
    <source>
        <dbReference type="SAM" id="MobiDB-lite"/>
    </source>
</evidence>
<sequence>MLSSSINGDTNNGSTGQTDNLDVLFKAVDLVQKNPIPDVDSFLPHPDHNYCARPSPSSNTKLLGVPTILGLKPRDHNYVAPPPKSPRINGHQQDEDTDDAQETVDLRLEDSASLNGDIGREETLSDVSDYGGEVTRCICGLQHDDGFMIQCDRCRVWQHCRCFGIFPDNVPECYLCEGCDPREVDTSFAKKQQHIYMKTRTDLFKSEGRGRGRIAGRGRPSGRGARTTNKLIKPRRFRRRKSDNFNIMSIEVPPRMCEVMEIMPGTKHVEASEDIRSGTTILEYIGNVRECSRTELMDIMRDELFLSRLVIYSSPELDNSIVLFADLSEGCDNIARYVRRSCTPNAELRHFFKDDNLQMFVVASQSISKGIEISIPFDYDYKSVPFYTHCACGKYNCPIERFMRRKNSKEEEKDEEEEKEEREEEISEEEELPIEETLPEEIKKLEEKIEEPEIPEHIPKTPPQRKKRHSKNQIVTNGQPEVVRRRNSSAGSANFSKKTPPISPQKDQTAEEDDSDEELDASPEPKKLTREERKIQQYVHLIQMNEKRDARKKEGRQKRTARFTSGEDEQKPREYSTRGRKRKRGGQGGRHQSRKNSQSSVDQSADGATTDECQTSAPVTPASSEPVGNSSFCFSRRKHIMNEWLQEKKNEESNLTRVRRASSPTNISPDQYGAGASKKRWLKQAMNENCSSPGSDSAVQTSRPSSPQPILSSSERLGPLKKRRFPLEESDAPAQNSTSKQSAEVPLSPPTLLTPAEVIGETGNDGDDEGGGGDRTEERDETESDDNSRSPLKRSPARPNVNDAHLSFLTSKFGGGGSTFDETPSTPTLDERETPPEGNTPERPNSEPERTSRSEGKRTLSLEAYKTRKKQQGIALKSDTQERKKTAAEDSSTKSPSSSLPPPPILFNMEEDTPPPPPPPRRKEVTLEPLPMFSKPDSTQLSLNERLKKCFGVDVEADDEESTNQRSVDKKQQSNPALAHDVRQQRAHYYPAPQNSSLGFDQQNHRQHFSRSRSHHDHRRPSPRFDTHHRLDITNYHQQHHHQNSYRQRGGSDHNSHRGQVSYYGHHAQHHGTGSGKYSSSRGYSHRVRTTTR</sequence>
<dbReference type="PANTHER" id="PTHR46462:SF3">
    <property type="entry name" value="UPSET, ISOFORM A"/>
    <property type="match status" value="1"/>
</dbReference>
<keyword evidence="2" id="KW-0863">Zinc-finger</keyword>
<feature type="region of interest" description="Disordered" evidence="5">
    <location>
        <begin position="956"/>
        <end position="979"/>
    </location>
</feature>
<dbReference type="SUPFAM" id="SSF82199">
    <property type="entry name" value="SET domain"/>
    <property type="match status" value="1"/>
</dbReference>
<dbReference type="SUPFAM" id="SSF57903">
    <property type="entry name" value="FYVE/PHD zinc finger"/>
    <property type="match status" value="1"/>
</dbReference>
<dbReference type="SMART" id="SM00249">
    <property type="entry name" value="PHD"/>
    <property type="match status" value="1"/>
</dbReference>
<evidence type="ECO:0000256" key="3">
    <source>
        <dbReference type="ARBA" id="ARBA00022833"/>
    </source>
</evidence>
<dbReference type="GO" id="GO:0008270">
    <property type="term" value="F:zinc ion binding"/>
    <property type="evidence" value="ECO:0007669"/>
    <property type="project" value="UniProtKB-KW"/>
</dbReference>
<dbReference type="Gene3D" id="2.170.270.10">
    <property type="entry name" value="SET domain"/>
    <property type="match status" value="1"/>
</dbReference>
<comment type="caution">
    <text evidence="7">The sequence shown here is derived from an EMBL/GenBank/DDBJ whole genome shotgun (WGS) entry which is preliminary data.</text>
</comment>
<dbReference type="InterPro" id="IPR001965">
    <property type="entry name" value="Znf_PHD"/>
</dbReference>
<keyword evidence="3" id="KW-0862">Zinc</keyword>
<proteinExistence type="predicted"/>
<feature type="compositionally biased region" description="Basic and acidic residues" evidence="5">
    <location>
        <begin position="844"/>
        <end position="860"/>
    </location>
</feature>
<evidence type="ECO:0000256" key="1">
    <source>
        <dbReference type="ARBA" id="ARBA00022723"/>
    </source>
</evidence>
<dbReference type="InterPro" id="IPR019786">
    <property type="entry name" value="Zinc_finger_PHD-type_CS"/>
</dbReference>
<organism evidence="7 8">
    <name type="scientific">Dimorphilus gyrociliatus</name>
    <dbReference type="NCBI Taxonomy" id="2664684"/>
    <lineage>
        <taxon>Eukaryota</taxon>
        <taxon>Metazoa</taxon>
        <taxon>Spiralia</taxon>
        <taxon>Lophotrochozoa</taxon>
        <taxon>Annelida</taxon>
        <taxon>Polychaeta</taxon>
        <taxon>Polychaeta incertae sedis</taxon>
        <taxon>Dinophilidae</taxon>
        <taxon>Dimorphilus</taxon>
    </lineage>
</organism>
<feature type="region of interest" description="Disordered" evidence="5">
    <location>
        <begin position="74"/>
        <end position="101"/>
    </location>
</feature>
<feature type="compositionally biased region" description="Polar residues" evidence="5">
    <location>
        <begin position="686"/>
        <end position="715"/>
    </location>
</feature>
<feature type="compositionally biased region" description="Acidic residues" evidence="5">
    <location>
        <begin position="510"/>
        <end position="521"/>
    </location>
</feature>
<evidence type="ECO:0000313" key="8">
    <source>
        <dbReference type="Proteomes" id="UP000549394"/>
    </source>
</evidence>
<feature type="compositionally biased region" description="Polar residues" evidence="5">
    <location>
        <begin position="993"/>
        <end position="1002"/>
    </location>
</feature>
<feature type="compositionally biased region" description="Polar residues" evidence="5">
    <location>
        <begin position="488"/>
        <end position="497"/>
    </location>
</feature>
<feature type="compositionally biased region" description="Basic residues" evidence="5">
    <location>
        <begin position="1005"/>
        <end position="1022"/>
    </location>
</feature>
<dbReference type="AlphaFoldDB" id="A0A7I8W9L1"/>
<feature type="compositionally biased region" description="Basic and acidic residues" evidence="5">
    <location>
        <begin position="645"/>
        <end position="654"/>
    </location>
</feature>
<dbReference type="InterPro" id="IPR013083">
    <property type="entry name" value="Znf_RING/FYVE/PHD"/>
</dbReference>
<dbReference type="EMBL" id="CAJFCJ010000023">
    <property type="protein sequence ID" value="CAD5124829.1"/>
    <property type="molecule type" value="Genomic_DNA"/>
</dbReference>
<name>A0A7I8W9L1_9ANNE</name>
<feature type="domain" description="SET" evidence="6">
    <location>
        <begin position="252"/>
        <end position="378"/>
    </location>
</feature>
<feature type="compositionally biased region" description="Basic and acidic residues" evidence="5">
    <location>
        <begin position="523"/>
        <end position="535"/>
    </location>
</feature>
<gene>
    <name evidence="7" type="ORF">DGYR_LOCUS12312</name>
</gene>
<feature type="region of interest" description="Disordered" evidence="5">
    <location>
        <begin position="208"/>
        <end position="227"/>
    </location>
</feature>
<dbReference type="InterPro" id="IPR046341">
    <property type="entry name" value="SET_dom_sf"/>
</dbReference>
<feature type="compositionally biased region" description="Basic and acidic residues" evidence="5">
    <location>
        <begin position="1023"/>
        <end position="1032"/>
    </location>
</feature>
<dbReference type="Gene3D" id="3.30.40.10">
    <property type="entry name" value="Zinc/RING finger domain, C3HC4 (zinc finger)"/>
    <property type="match status" value="1"/>
</dbReference>
<dbReference type="GO" id="GO:0006355">
    <property type="term" value="P:regulation of DNA-templated transcription"/>
    <property type="evidence" value="ECO:0007669"/>
    <property type="project" value="TreeGrafter"/>
</dbReference>
<keyword evidence="8" id="KW-1185">Reference proteome</keyword>
<feature type="region of interest" description="Disordered" evidence="5">
    <location>
        <begin position="406"/>
        <end position="631"/>
    </location>
</feature>
<feature type="compositionally biased region" description="Basic residues" evidence="5">
    <location>
        <begin position="1084"/>
        <end position="1093"/>
    </location>
</feature>
<feature type="region of interest" description="Disordered" evidence="5">
    <location>
        <begin position="992"/>
        <end position="1093"/>
    </location>
</feature>
<feature type="compositionally biased region" description="Polar residues" evidence="5">
    <location>
        <begin position="595"/>
        <end position="631"/>
    </location>
</feature>
<evidence type="ECO:0000259" key="6">
    <source>
        <dbReference type="PROSITE" id="PS50280"/>
    </source>
</evidence>
<dbReference type="Pfam" id="PF00856">
    <property type="entry name" value="SET"/>
    <property type="match status" value="1"/>
</dbReference>
<feature type="region of interest" description="Disordered" evidence="5">
    <location>
        <begin position="645"/>
        <end position="941"/>
    </location>
</feature>
<dbReference type="GO" id="GO:0034967">
    <property type="term" value="C:Set3 complex"/>
    <property type="evidence" value="ECO:0007669"/>
    <property type="project" value="TreeGrafter"/>
</dbReference>
<feature type="compositionally biased region" description="Basic and acidic residues" evidence="5">
    <location>
        <begin position="568"/>
        <end position="577"/>
    </location>
</feature>
<dbReference type="InterPro" id="IPR011011">
    <property type="entry name" value="Znf_FYVE_PHD"/>
</dbReference>
<dbReference type="CDD" id="cd15550">
    <property type="entry name" value="PHD_MLL5"/>
    <property type="match status" value="1"/>
</dbReference>
<dbReference type="GO" id="GO:0070210">
    <property type="term" value="C:Rpd3L-Expanded complex"/>
    <property type="evidence" value="ECO:0007669"/>
    <property type="project" value="TreeGrafter"/>
</dbReference>
<dbReference type="Proteomes" id="UP000549394">
    <property type="component" value="Unassembled WGS sequence"/>
</dbReference>
<dbReference type="Pfam" id="PF20826">
    <property type="entry name" value="PHD_5"/>
    <property type="match status" value="1"/>
</dbReference>
<reference evidence="7 8" key="1">
    <citation type="submission" date="2020-08" db="EMBL/GenBank/DDBJ databases">
        <authorList>
            <person name="Hejnol A."/>
        </authorList>
    </citation>
    <scope>NUCLEOTIDE SEQUENCE [LARGE SCALE GENOMIC DNA]</scope>
</reference>
<evidence type="ECO:0000256" key="4">
    <source>
        <dbReference type="ARBA" id="ARBA00022853"/>
    </source>
</evidence>
<feature type="compositionally biased region" description="Basic and acidic residues" evidence="5">
    <location>
        <begin position="879"/>
        <end position="892"/>
    </location>
</feature>
<evidence type="ECO:0000313" key="7">
    <source>
        <dbReference type="EMBL" id="CAD5124829.1"/>
    </source>
</evidence>